<reference evidence="2 3" key="1">
    <citation type="submission" date="2016-10" db="EMBL/GenBank/DDBJ databases">
        <authorList>
            <person name="Varghese N."/>
            <person name="Submissions S."/>
        </authorList>
    </citation>
    <scope>NUCLEOTIDE SEQUENCE [LARGE SCALE GENOMIC DNA]</scope>
    <source>
        <strain evidence="2 3">BS2777</strain>
    </source>
</reference>
<evidence type="ECO:0000256" key="1">
    <source>
        <dbReference type="SAM" id="MobiDB-lite"/>
    </source>
</evidence>
<name>A0AAE8H9K8_9PSED</name>
<organism evidence="2 3">
    <name type="scientific">Pseudomonas rhodesiae</name>
    <dbReference type="NCBI Taxonomy" id="76760"/>
    <lineage>
        <taxon>Bacteria</taxon>
        <taxon>Pseudomonadati</taxon>
        <taxon>Pseudomonadota</taxon>
        <taxon>Gammaproteobacteria</taxon>
        <taxon>Pseudomonadales</taxon>
        <taxon>Pseudomonadaceae</taxon>
        <taxon>Pseudomonas</taxon>
    </lineage>
</organism>
<keyword evidence="3" id="KW-1185">Reference proteome</keyword>
<evidence type="ECO:0000313" key="3">
    <source>
        <dbReference type="Proteomes" id="UP000182085"/>
    </source>
</evidence>
<proteinExistence type="predicted"/>
<dbReference type="Proteomes" id="UP000182085">
    <property type="component" value="Chromosome I"/>
</dbReference>
<accession>A0AAE8H9K8</accession>
<sequence length="81" mass="8717">MPLSPSTTRSHNPPSYAEATNPRNPPPYEHPPSYAQATGTQPSASNSRAPSTPATNLTANRISQYHSISQANRGVNFMSDH</sequence>
<feature type="compositionally biased region" description="Polar residues" evidence="1">
    <location>
        <begin position="35"/>
        <end position="61"/>
    </location>
</feature>
<protein>
    <submittedName>
        <fullName evidence="2">Uncharacterized protein</fullName>
    </submittedName>
</protein>
<dbReference type="AlphaFoldDB" id="A0AAE8H9K8"/>
<evidence type="ECO:0000313" key="2">
    <source>
        <dbReference type="EMBL" id="SDU94214.1"/>
    </source>
</evidence>
<gene>
    <name evidence="2" type="ORF">SAMN04490209_0975</name>
</gene>
<dbReference type="EMBL" id="LT629801">
    <property type="protein sequence ID" value="SDU94214.1"/>
    <property type="molecule type" value="Genomic_DNA"/>
</dbReference>
<feature type="compositionally biased region" description="Polar residues" evidence="1">
    <location>
        <begin position="1"/>
        <end position="13"/>
    </location>
</feature>
<feature type="region of interest" description="Disordered" evidence="1">
    <location>
        <begin position="1"/>
        <end position="61"/>
    </location>
</feature>